<evidence type="ECO:0000313" key="3">
    <source>
        <dbReference type="Proteomes" id="UP001551582"/>
    </source>
</evidence>
<dbReference type="EMBL" id="JBEZLS010000002">
    <property type="protein sequence ID" value="MEU9350121.1"/>
    <property type="molecule type" value="Genomic_DNA"/>
</dbReference>
<evidence type="ECO:0000256" key="1">
    <source>
        <dbReference type="SAM" id="MobiDB-lite"/>
    </source>
</evidence>
<reference evidence="2 3" key="1">
    <citation type="submission" date="2024-06" db="EMBL/GenBank/DDBJ databases">
        <title>The Natural Products Discovery Center: Release of the First 8490 Sequenced Strains for Exploring Actinobacteria Biosynthetic Diversity.</title>
        <authorList>
            <person name="Kalkreuter E."/>
            <person name="Kautsar S.A."/>
            <person name="Yang D."/>
            <person name="Bader C.D."/>
            <person name="Teijaro C.N."/>
            <person name="Fluegel L."/>
            <person name="Davis C.M."/>
            <person name="Simpson J.R."/>
            <person name="Lauterbach L."/>
            <person name="Steele A.D."/>
            <person name="Gui C."/>
            <person name="Meng S."/>
            <person name="Li G."/>
            <person name="Viehrig K."/>
            <person name="Ye F."/>
            <person name="Su P."/>
            <person name="Kiefer A.F."/>
            <person name="Nichols A."/>
            <person name="Cepeda A.J."/>
            <person name="Yan W."/>
            <person name="Fan B."/>
            <person name="Jiang Y."/>
            <person name="Adhikari A."/>
            <person name="Zheng C.-J."/>
            <person name="Schuster L."/>
            <person name="Cowan T.M."/>
            <person name="Smanski M.J."/>
            <person name="Chevrette M.G."/>
            <person name="De Carvalho L.P.S."/>
            <person name="Shen B."/>
        </authorList>
    </citation>
    <scope>NUCLEOTIDE SEQUENCE [LARGE SCALE GENOMIC DNA]</scope>
    <source>
        <strain evidence="2 3">NPDC048274</strain>
    </source>
</reference>
<protein>
    <submittedName>
        <fullName evidence="2">Uncharacterized protein</fullName>
    </submittedName>
</protein>
<proteinExistence type="predicted"/>
<feature type="compositionally biased region" description="Low complexity" evidence="1">
    <location>
        <begin position="1"/>
        <end position="19"/>
    </location>
</feature>
<evidence type="ECO:0000313" key="2">
    <source>
        <dbReference type="EMBL" id="MEU9350121.1"/>
    </source>
</evidence>
<sequence length="114" mass="12595">MPGESVSTSTDTDDATAGARVPYRETTADDYAREFTREARALSVDDDTTVLSGSCPRCGCSFTFTYRPRAFRSPRRGPRVREIAVMCTCTTEHEGRPAGEEGCGAYWNVRLEDL</sequence>
<dbReference type="RefSeq" id="WP_359976725.1">
    <property type="nucleotide sequence ID" value="NZ_JBEZLS010000002.1"/>
</dbReference>
<keyword evidence="3" id="KW-1185">Reference proteome</keyword>
<name>A0ABV3DYZ1_9ACTN</name>
<organism evidence="2 3">
    <name type="scientific">Streptomyces griseoloalbus</name>
    <dbReference type="NCBI Taxonomy" id="67303"/>
    <lineage>
        <taxon>Bacteria</taxon>
        <taxon>Bacillati</taxon>
        <taxon>Actinomycetota</taxon>
        <taxon>Actinomycetes</taxon>
        <taxon>Kitasatosporales</taxon>
        <taxon>Streptomycetaceae</taxon>
        <taxon>Streptomyces</taxon>
    </lineage>
</organism>
<gene>
    <name evidence="2" type="ORF">AB0D65_03675</name>
</gene>
<comment type="caution">
    <text evidence="2">The sequence shown here is derived from an EMBL/GenBank/DDBJ whole genome shotgun (WGS) entry which is preliminary data.</text>
</comment>
<dbReference type="Proteomes" id="UP001551582">
    <property type="component" value="Unassembled WGS sequence"/>
</dbReference>
<feature type="region of interest" description="Disordered" evidence="1">
    <location>
        <begin position="1"/>
        <end position="26"/>
    </location>
</feature>
<accession>A0ABV3DYZ1</accession>